<evidence type="ECO:0000256" key="1">
    <source>
        <dbReference type="SAM" id="MobiDB-lite"/>
    </source>
</evidence>
<dbReference type="EMBL" id="BLXT01002298">
    <property type="protein sequence ID" value="GFN92804.1"/>
    <property type="molecule type" value="Genomic_DNA"/>
</dbReference>
<reference evidence="2 3" key="1">
    <citation type="journal article" date="2021" name="Elife">
        <title>Chloroplast acquisition without the gene transfer in kleptoplastic sea slugs, Plakobranchus ocellatus.</title>
        <authorList>
            <person name="Maeda T."/>
            <person name="Takahashi S."/>
            <person name="Yoshida T."/>
            <person name="Shimamura S."/>
            <person name="Takaki Y."/>
            <person name="Nagai Y."/>
            <person name="Toyoda A."/>
            <person name="Suzuki Y."/>
            <person name="Arimoto A."/>
            <person name="Ishii H."/>
            <person name="Satoh N."/>
            <person name="Nishiyama T."/>
            <person name="Hasebe M."/>
            <person name="Maruyama T."/>
            <person name="Minagawa J."/>
            <person name="Obokata J."/>
            <person name="Shigenobu S."/>
        </authorList>
    </citation>
    <scope>NUCLEOTIDE SEQUENCE [LARGE SCALE GENOMIC DNA]</scope>
</reference>
<keyword evidence="3" id="KW-1185">Reference proteome</keyword>
<name>A0AAV3ZCD4_9GAST</name>
<feature type="region of interest" description="Disordered" evidence="1">
    <location>
        <begin position="1"/>
        <end position="28"/>
    </location>
</feature>
<feature type="compositionally biased region" description="Basic residues" evidence="1">
    <location>
        <begin position="9"/>
        <end position="18"/>
    </location>
</feature>
<sequence length="107" mass="12034">MPAALNKVWRGHKLKGRQTTKSNPYHYQPTWRKISPGVTVSSRDNTSLACPAENDGIAFRKGVKNQRQETVTPGRRETRRRKDKMAEGSISARHSHVMAATHVTLAK</sequence>
<proteinExistence type="predicted"/>
<gene>
    <name evidence="2" type="ORF">PoB_001931000</name>
</gene>
<feature type="region of interest" description="Disordered" evidence="1">
    <location>
        <begin position="64"/>
        <end position="107"/>
    </location>
</feature>
<accession>A0AAV3ZCD4</accession>
<dbReference type="Proteomes" id="UP000735302">
    <property type="component" value="Unassembled WGS sequence"/>
</dbReference>
<organism evidence="2 3">
    <name type="scientific">Plakobranchus ocellatus</name>
    <dbReference type="NCBI Taxonomy" id="259542"/>
    <lineage>
        <taxon>Eukaryota</taxon>
        <taxon>Metazoa</taxon>
        <taxon>Spiralia</taxon>
        <taxon>Lophotrochozoa</taxon>
        <taxon>Mollusca</taxon>
        <taxon>Gastropoda</taxon>
        <taxon>Heterobranchia</taxon>
        <taxon>Euthyneura</taxon>
        <taxon>Panpulmonata</taxon>
        <taxon>Sacoglossa</taxon>
        <taxon>Placobranchoidea</taxon>
        <taxon>Plakobranchidae</taxon>
        <taxon>Plakobranchus</taxon>
    </lineage>
</organism>
<evidence type="ECO:0000313" key="2">
    <source>
        <dbReference type="EMBL" id="GFN92804.1"/>
    </source>
</evidence>
<protein>
    <submittedName>
        <fullName evidence="2">Uncharacterized protein</fullName>
    </submittedName>
</protein>
<dbReference type="AlphaFoldDB" id="A0AAV3ZCD4"/>
<evidence type="ECO:0000313" key="3">
    <source>
        <dbReference type="Proteomes" id="UP000735302"/>
    </source>
</evidence>
<comment type="caution">
    <text evidence="2">The sequence shown here is derived from an EMBL/GenBank/DDBJ whole genome shotgun (WGS) entry which is preliminary data.</text>
</comment>